<evidence type="ECO:0000313" key="5">
    <source>
        <dbReference type="EMBL" id="PVE11770.1"/>
    </source>
</evidence>
<evidence type="ECO:0000256" key="2">
    <source>
        <dbReference type="ARBA" id="ARBA00007639"/>
    </source>
</evidence>
<dbReference type="PANTHER" id="PTHR30036:SF7">
    <property type="entry name" value="ABC TRANSPORTER PERIPLASMIC-BINDING PROTEIN YPHF"/>
    <property type="match status" value="1"/>
</dbReference>
<evidence type="ECO:0000259" key="4">
    <source>
        <dbReference type="Pfam" id="PF13407"/>
    </source>
</evidence>
<name>A0A2T7T9C0_9ACTN</name>
<feature type="domain" description="Periplasmic binding protein" evidence="4">
    <location>
        <begin position="34"/>
        <end position="287"/>
    </location>
</feature>
<accession>A0A2T7T9C0</accession>
<dbReference type="STRING" id="1440053.GCA_000718095_06351"/>
<dbReference type="Pfam" id="PF13407">
    <property type="entry name" value="Peripla_BP_4"/>
    <property type="match status" value="1"/>
</dbReference>
<dbReference type="SUPFAM" id="SSF53822">
    <property type="entry name" value="Periplasmic binding protein-like I"/>
    <property type="match status" value="1"/>
</dbReference>
<evidence type="ECO:0000313" key="6">
    <source>
        <dbReference type="Proteomes" id="UP000245992"/>
    </source>
</evidence>
<evidence type="ECO:0000256" key="3">
    <source>
        <dbReference type="SAM" id="SignalP"/>
    </source>
</evidence>
<sequence>MAIGALAAVGLLVSGCSSSGTADSSSTSGGKKTIAFVTPQNTNPYYGTMKCGAQDAAKKNDVNLLWQGTASTETADEMNVLNSVMAKKPDGMSMTVWDNTAFNAVAHQYMAGGAPLVTADSLLSDNSMLQSIRTDSFGSSRDAAKDLTKNITGGSVLILTDKPGNQIQMARANGFKEGLKSNGSLKTLDIQYVGSDSAKASSTVSSALAANPGIKLVFTTNDAAGTGASNALRAAKQTGKTTLVGYDTEPAQVDQLRKGEYQALIAQSPYQMGYDAVSLLADVLSGKTKKSDVTEKTKYTPWYIVTKANVDTAKAQSFVYKNQCN</sequence>
<dbReference type="InterPro" id="IPR028082">
    <property type="entry name" value="Peripla_BP_I"/>
</dbReference>
<keyword evidence="3" id="KW-0732">Signal</keyword>
<dbReference type="GO" id="GO:0030246">
    <property type="term" value="F:carbohydrate binding"/>
    <property type="evidence" value="ECO:0007669"/>
    <property type="project" value="TreeGrafter"/>
</dbReference>
<feature type="chain" id="PRO_5039473374" description="Periplasmic binding protein domain-containing protein" evidence="3">
    <location>
        <begin position="23"/>
        <end position="325"/>
    </location>
</feature>
<dbReference type="InterPro" id="IPR025997">
    <property type="entry name" value="SBP_2_dom"/>
</dbReference>
<dbReference type="InterPro" id="IPR050555">
    <property type="entry name" value="Bact_Solute-Bind_Prot2"/>
</dbReference>
<feature type="signal peptide" evidence="3">
    <location>
        <begin position="1"/>
        <end position="22"/>
    </location>
</feature>
<dbReference type="Gene3D" id="3.40.50.2300">
    <property type="match status" value="2"/>
</dbReference>
<proteinExistence type="inferred from homology"/>
<keyword evidence="6" id="KW-1185">Reference proteome</keyword>
<dbReference type="EMBL" id="AZSP01000128">
    <property type="protein sequence ID" value="PVE11770.1"/>
    <property type="molecule type" value="Genomic_DNA"/>
</dbReference>
<dbReference type="PANTHER" id="PTHR30036">
    <property type="entry name" value="D-XYLOSE-BINDING PERIPLASMIC PROTEIN"/>
    <property type="match status" value="1"/>
</dbReference>
<reference evidence="5 6" key="1">
    <citation type="submission" date="2013-12" db="EMBL/GenBank/DDBJ databases">
        <title>Annotated genome of Streptomyces scopuliridis.</title>
        <authorList>
            <person name="Olson J.B."/>
        </authorList>
    </citation>
    <scope>NUCLEOTIDE SEQUENCE [LARGE SCALE GENOMIC DNA]</scope>
    <source>
        <strain evidence="5 6">RB72</strain>
    </source>
</reference>
<dbReference type="AlphaFoldDB" id="A0A2T7T9C0"/>
<organism evidence="5 6">
    <name type="scientific">Streptomyces scopuliridis RB72</name>
    <dbReference type="NCBI Taxonomy" id="1440053"/>
    <lineage>
        <taxon>Bacteria</taxon>
        <taxon>Bacillati</taxon>
        <taxon>Actinomycetota</taxon>
        <taxon>Actinomycetes</taxon>
        <taxon>Kitasatosporales</taxon>
        <taxon>Streptomycetaceae</taxon>
        <taxon>Streptomyces</taxon>
    </lineage>
</organism>
<comment type="subcellular location">
    <subcellularLocation>
        <location evidence="1">Cell envelope</location>
    </subcellularLocation>
</comment>
<dbReference type="Proteomes" id="UP000245992">
    <property type="component" value="Unassembled WGS sequence"/>
</dbReference>
<evidence type="ECO:0000256" key="1">
    <source>
        <dbReference type="ARBA" id="ARBA00004196"/>
    </source>
</evidence>
<protein>
    <recommendedName>
        <fullName evidence="4">Periplasmic binding protein domain-containing protein</fullName>
    </recommendedName>
</protein>
<dbReference type="GO" id="GO:0030288">
    <property type="term" value="C:outer membrane-bounded periplasmic space"/>
    <property type="evidence" value="ECO:0007669"/>
    <property type="project" value="TreeGrafter"/>
</dbReference>
<comment type="caution">
    <text evidence="5">The sequence shown here is derived from an EMBL/GenBank/DDBJ whole genome shotgun (WGS) entry which is preliminary data.</text>
</comment>
<gene>
    <name evidence="5" type="ORF">Y717_15740</name>
</gene>
<comment type="similarity">
    <text evidence="2">Belongs to the bacterial solute-binding protein 2 family.</text>
</comment>